<dbReference type="PANTHER" id="PTHR30154:SF34">
    <property type="entry name" value="TRANSCRIPTIONAL REGULATOR AZLB"/>
    <property type="match status" value="1"/>
</dbReference>
<dbReference type="Gene3D" id="1.10.10.10">
    <property type="entry name" value="Winged helix-like DNA-binding domain superfamily/Winged helix DNA-binding domain"/>
    <property type="match status" value="1"/>
</dbReference>
<dbReference type="Pfam" id="PF13412">
    <property type="entry name" value="HTH_24"/>
    <property type="match status" value="1"/>
</dbReference>
<dbReference type="RefSeq" id="WP_343032451.1">
    <property type="nucleotide sequence ID" value="NZ_WIBF01000001.1"/>
</dbReference>
<comment type="caution">
    <text evidence="5">The sequence shown here is derived from an EMBL/GenBank/DDBJ whole genome shotgun (WGS) entry which is preliminary data.</text>
</comment>
<dbReference type="GO" id="GO:0043565">
    <property type="term" value="F:sequence-specific DNA binding"/>
    <property type="evidence" value="ECO:0007669"/>
    <property type="project" value="InterPro"/>
</dbReference>
<dbReference type="PROSITE" id="PS00519">
    <property type="entry name" value="HTH_ASNC_1"/>
    <property type="match status" value="1"/>
</dbReference>
<evidence type="ECO:0000256" key="2">
    <source>
        <dbReference type="ARBA" id="ARBA00023125"/>
    </source>
</evidence>
<dbReference type="Proteomes" id="UP000444174">
    <property type="component" value="Unassembled WGS sequence"/>
</dbReference>
<keyword evidence="1" id="KW-0805">Transcription regulation</keyword>
<reference evidence="5 6" key="1">
    <citation type="submission" date="2019-10" db="EMBL/GenBank/DDBJ databases">
        <title>Epibacterium sp. nov., isolated from seawater.</title>
        <authorList>
            <person name="Zhang X."/>
            <person name="Li N."/>
        </authorList>
    </citation>
    <scope>NUCLEOTIDE SEQUENCE [LARGE SCALE GENOMIC DNA]</scope>
    <source>
        <strain evidence="5 6">SM1979</strain>
    </source>
</reference>
<keyword evidence="2" id="KW-0238">DNA-binding</keyword>
<dbReference type="InterPro" id="IPR036390">
    <property type="entry name" value="WH_DNA-bd_sf"/>
</dbReference>
<organism evidence="5 6">
    <name type="scientific">Tritonibacter litoralis</name>
    <dbReference type="NCBI Taxonomy" id="2662264"/>
    <lineage>
        <taxon>Bacteria</taxon>
        <taxon>Pseudomonadati</taxon>
        <taxon>Pseudomonadota</taxon>
        <taxon>Alphaproteobacteria</taxon>
        <taxon>Rhodobacterales</taxon>
        <taxon>Paracoccaceae</taxon>
        <taxon>Tritonibacter</taxon>
    </lineage>
</organism>
<dbReference type="CDD" id="cd00090">
    <property type="entry name" value="HTH_ARSR"/>
    <property type="match status" value="1"/>
</dbReference>
<evidence type="ECO:0000259" key="4">
    <source>
        <dbReference type="PROSITE" id="PS50956"/>
    </source>
</evidence>
<dbReference type="InterPro" id="IPR036388">
    <property type="entry name" value="WH-like_DNA-bd_sf"/>
</dbReference>
<dbReference type="InterPro" id="IPR019887">
    <property type="entry name" value="Tscrpt_reg_AsnC/Lrp_C"/>
</dbReference>
<evidence type="ECO:0000256" key="1">
    <source>
        <dbReference type="ARBA" id="ARBA00023015"/>
    </source>
</evidence>
<dbReference type="Pfam" id="PF01037">
    <property type="entry name" value="AsnC_trans_reg"/>
    <property type="match status" value="1"/>
</dbReference>
<keyword evidence="6" id="KW-1185">Reference proteome</keyword>
<dbReference type="PRINTS" id="PR00033">
    <property type="entry name" value="HTHASNC"/>
</dbReference>
<dbReference type="InterPro" id="IPR000485">
    <property type="entry name" value="AsnC-type_HTH_dom"/>
</dbReference>
<dbReference type="InterPro" id="IPR019888">
    <property type="entry name" value="Tscrpt_reg_AsnC-like"/>
</dbReference>
<dbReference type="PROSITE" id="PS50956">
    <property type="entry name" value="HTH_ASNC_2"/>
    <property type="match status" value="1"/>
</dbReference>
<dbReference type="SUPFAM" id="SSF54909">
    <property type="entry name" value="Dimeric alpha+beta barrel"/>
    <property type="match status" value="1"/>
</dbReference>
<dbReference type="AlphaFoldDB" id="A0A843Y8A2"/>
<dbReference type="EMBL" id="WIBF01000001">
    <property type="protein sequence ID" value="MQQ07430.1"/>
    <property type="molecule type" value="Genomic_DNA"/>
</dbReference>
<accession>A0A843Y8A2</accession>
<dbReference type="InterPro" id="IPR011008">
    <property type="entry name" value="Dimeric_a/b-barrel"/>
</dbReference>
<dbReference type="InterPro" id="IPR011991">
    <property type="entry name" value="ArsR-like_HTH"/>
</dbReference>
<dbReference type="GO" id="GO:0005829">
    <property type="term" value="C:cytosol"/>
    <property type="evidence" value="ECO:0007669"/>
    <property type="project" value="TreeGrafter"/>
</dbReference>
<name>A0A843Y8A2_9RHOB</name>
<evidence type="ECO:0000256" key="3">
    <source>
        <dbReference type="ARBA" id="ARBA00023163"/>
    </source>
</evidence>
<gene>
    <name evidence="5" type="ORF">GFB49_03105</name>
</gene>
<dbReference type="PANTHER" id="PTHR30154">
    <property type="entry name" value="LEUCINE-RESPONSIVE REGULATORY PROTEIN"/>
    <property type="match status" value="1"/>
</dbReference>
<dbReference type="InterPro" id="IPR019885">
    <property type="entry name" value="Tscrpt_reg_HTH_AsnC-type_CS"/>
</dbReference>
<dbReference type="SUPFAM" id="SSF46785">
    <property type="entry name" value="Winged helix' DNA-binding domain"/>
    <property type="match status" value="1"/>
</dbReference>
<evidence type="ECO:0000313" key="6">
    <source>
        <dbReference type="Proteomes" id="UP000444174"/>
    </source>
</evidence>
<dbReference type="SMART" id="SM00344">
    <property type="entry name" value="HTH_ASNC"/>
    <property type="match status" value="1"/>
</dbReference>
<dbReference type="GO" id="GO:0043200">
    <property type="term" value="P:response to amino acid"/>
    <property type="evidence" value="ECO:0007669"/>
    <property type="project" value="TreeGrafter"/>
</dbReference>
<keyword evidence="3" id="KW-0804">Transcription</keyword>
<dbReference type="Gene3D" id="3.30.70.920">
    <property type="match status" value="1"/>
</dbReference>
<feature type="domain" description="HTH asnC-type" evidence="4">
    <location>
        <begin position="1"/>
        <end position="62"/>
    </location>
</feature>
<evidence type="ECO:0000313" key="5">
    <source>
        <dbReference type="EMBL" id="MQQ07430.1"/>
    </source>
</evidence>
<proteinExistence type="predicted"/>
<protein>
    <submittedName>
        <fullName evidence="5">Winged helix-turn-helix transcriptional regulator</fullName>
    </submittedName>
</protein>
<sequence length="151" mass="17008">MDVIDYKILGALQENGRMTMAELSEQVGLSPTPCARRVAALEDSGVIQGYGARVDPEQLGLTVTIFVEVELEQQSAQALQAFETAVRPFEQVMECHLMTGTRDVLLRVVARDLTHFDRFLEQQLMRVPGIRNTRSSFSLRTMIRRNSLPQV</sequence>
<dbReference type="FunFam" id="1.10.10.10:FF:000186">
    <property type="entry name" value="AsnC family transcriptional regulator"/>
    <property type="match status" value="1"/>
</dbReference>
<dbReference type="GO" id="GO:0006355">
    <property type="term" value="P:regulation of DNA-templated transcription"/>
    <property type="evidence" value="ECO:0007669"/>
    <property type="project" value="UniProtKB-ARBA"/>
</dbReference>